<dbReference type="AlphaFoldDB" id="A0A2A5JUN5"/>
<comment type="caution">
    <text evidence="1">The sequence shown here is derived from an EMBL/GenBank/DDBJ whole genome shotgun (WGS) entry which is preliminary data.</text>
</comment>
<accession>A0A2A5JUN5</accession>
<evidence type="ECO:0000313" key="2">
    <source>
        <dbReference type="Proteomes" id="UP000228621"/>
    </source>
</evidence>
<dbReference type="OrthoDB" id="6293447at2"/>
<dbReference type="RefSeq" id="WP_099640749.1">
    <property type="nucleotide sequence ID" value="NZ_NKHF01000015.1"/>
</dbReference>
<protein>
    <submittedName>
        <fullName evidence="1">Uncharacterized protein</fullName>
    </submittedName>
</protein>
<name>A0A2A5JUN5_PSEO7</name>
<sequence length="100" mass="11111">MAILKLKTTGKAIAGGIVDDAHAAHLAKEAEVDFALCEVEYSPKEISELRRKHYSANTDFLFFDYMAAVTEYGETSEKAVAAKQTWMNKRAEIKSTLPNL</sequence>
<dbReference type="Proteomes" id="UP000228621">
    <property type="component" value="Unassembled WGS sequence"/>
</dbReference>
<gene>
    <name evidence="1" type="ORF">CEX98_03535</name>
</gene>
<dbReference type="EMBL" id="NKHF01000015">
    <property type="protein sequence ID" value="PCK33128.1"/>
    <property type="molecule type" value="Genomic_DNA"/>
</dbReference>
<proteinExistence type="predicted"/>
<evidence type="ECO:0000313" key="1">
    <source>
        <dbReference type="EMBL" id="PCK33128.1"/>
    </source>
</evidence>
<reference evidence="2" key="1">
    <citation type="journal article" date="2019" name="Genome Announc.">
        <title>Draft Genome Sequence of Pseudoalteromonas piscicida Strain 36Y ROTHPW, an Hypersaline Seawater Isolate from the South Coast of Sonora, Mexico.</title>
        <authorList>
            <person name="Sanchez-Diaz R."/>
            <person name="Molina-Garza Z.J."/>
            <person name="Cruz-Suarez L.E."/>
            <person name="Selvin J."/>
            <person name="Kiran G.S."/>
            <person name="Ibarra-Gamez J.C."/>
            <person name="Gomez-Gil B."/>
            <person name="Galaviz-Silva L."/>
        </authorList>
    </citation>
    <scope>NUCLEOTIDE SEQUENCE [LARGE SCALE GENOMIC DNA]</scope>
    <source>
        <strain evidence="2">36Y_RITHPW</strain>
    </source>
</reference>
<keyword evidence="2" id="KW-1185">Reference proteome</keyword>
<organism evidence="1 2">
    <name type="scientific">Pseudoalteromonas piscicida</name>
    <dbReference type="NCBI Taxonomy" id="43662"/>
    <lineage>
        <taxon>Bacteria</taxon>
        <taxon>Pseudomonadati</taxon>
        <taxon>Pseudomonadota</taxon>
        <taxon>Gammaproteobacteria</taxon>
        <taxon>Alteromonadales</taxon>
        <taxon>Pseudoalteromonadaceae</taxon>
        <taxon>Pseudoalteromonas</taxon>
    </lineage>
</organism>